<keyword evidence="2" id="KW-0812">Transmembrane</keyword>
<keyword evidence="2" id="KW-1133">Transmembrane helix</keyword>
<proteinExistence type="predicted"/>
<dbReference type="AlphaFoldDB" id="A0A9K3LKR4"/>
<accession>A0A9K3LKR4</accession>
<feature type="region of interest" description="Disordered" evidence="1">
    <location>
        <begin position="468"/>
        <end position="489"/>
    </location>
</feature>
<feature type="region of interest" description="Disordered" evidence="1">
    <location>
        <begin position="1"/>
        <end position="35"/>
    </location>
</feature>
<evidence type="ECO:0000313" key="3">
    <source>
        <dbReference type="EMBL" id="KAG7363555.1"/>
    </source>
</evidence>
<protein>
    <submittedName>
        <fullName evidence="3">Uncharacterized protein</fullName>
    </submittedName>
</protein>
<reference evidence="3" key="1">
    <citation type="journal article" date="2021" name="Sci. Rep.">
        <title>Diploid genomic architecture of Nitzschia inconspicua, an elite biomass production diatom.</title>
        <authorList>
            <person name="Oliver A."/>
            <person name="Podell S."/>
            <person name="Pinowska A."/>
            <person name="Traller J.C."/>
            <person name="Smith S.R."/>
            <person name="McClure R."/>
            <person name="Beliaev A."/>
            <person name="Bohutskyi P."/>
            <person name="Hill E.A."/>
            <person name="Rabines A."/>
            <person name="Zheng H."/>
            <person name="Allen L.Z."/>
            <person name="Kuo A."/>
            <person name="Grigoriev I.V."/>
            <person name="Allen A.E."/>
            <person name="Hazlebeck D."/>
            <person name="Allen E.E."/>
        </authorList>
    </citation>
    <scope>NUCLEOTIDE SEQUENCE</scope>
    <source>
        <strain evidence="3">Hildebrandi</strain>
    </source>
</reference>
<reference evidence="3" key="2">
    <citation type="submission" date="2021-04" db="EMBL/GenBank/DDBJ databases">
        <authorList>
            <person name="Podell S."/>
        </authorList>
    </citation>
    <scope>NUCLEOTIDE SEQUENCE</scope>
    <source>
        <strain evidence="3">Hildebrandi</strain>
    </source>
</reference>
<evidence type="ECO:0000313" key="4">
    <source>
        <dbReference type="Proteomes" id="UP000693970"/>
    </source>
</evidence>
<dbReference type="Proteomes" id="UP000693970">
    <property type="component" value="Unassembled WGS sequence"/>
</dbReference>
<feature type="transmembrane region" description="Helical" evidence="2">
    <location>
        <begin position="445"/>
        <end position="465"/>
    </location>
</feature>
<keyword evidence="2" id="KW-0472">Membrane</keyword>
<dbReference type="EMBL" id="JAGRRH010000010">
    <property type="protein sequence ID" value="KAG7363555.1"/>
    <property type="molecule type" value="Genomic_DNA"/>
</dbReference>
<evidence type="ECO:0000256" key="2">
    <source>
        <dbReference type="SAM" id="Phobius"/>
    </source>
</evidence>
<organism evidence="3 4">
    <name type="scientific">Nitzschia inconspicua</name>
    <dbReference type="NCBI Taxonomy" id="303405"/>
    <lineage>
        <taxon>Eukaryota</taxon>
        <taxon>Sar</taxon>
        <taxon>Stramenopiles</taxon>
        <taxon>Ochrophyta</taxon>
        <taxon>Bacillariophyta</taxon>
        <taxon>Bacillariophyceae</taxon>
        <taxon>Bacillariophycidae</taxon>
        <taxon>Bacillariales</taxon>
        <taxon>Bacillariaceae</taxon>
        <taxon>Nitzschia</taxon>
    </lineage>
</organism>
<feature type="compositionally biased region" description="Basic and acidic residues" evidence="1">
    <location>
        <begin position="1"/>
        <end position="12"/>
    </location>
</feature>
<comment type="caution">
    <text evidence="3">The sequence shown here is derived from an EMBL/GenBank/DDBJ whole genome shotgun (WGS) entry which is preliminary data.</text>
</comment>
<gene>
    <name evidence="3" type="ORF">IV203_026916</name>
</gene>
<sequence length="682" mass="74858">MSSQRNETKTEPSAEGPSEVIAAGEDKTTGIHKKKRGAWEEELVKKLDATWGDAKVILQIGRDEVGIDQQADPEESKEEIFAKCKEVAGSFEKTPRVSLTIQPLQSNEKKAETWEEEIKDKYKCSLVDATSMLQMAKHELEIEEKAYPEEKKAVVYEKVMEISAGFDFTPIFHSTPGKAAYSKDSWVDDLSADIHCNSTYAKQLLVLAKRDLGIPQDAAPESRKKEVFDKARQIGGVESQDLGIPQDESPESKKKEVFDKARQIGGVESQYKQASAFQKFKAAVTGTNSIVTDPWANELSADIHCNITYTKHLLVLAKRDLGIPQDESPESKKKEVFDKARQIGGVESQYKSSSLDKVKDAVISATAMVVYIKDPWADELSADLHCQITNAKHLLVLAKRDLGLPDDEVSESKKDEIMERARQLGGIHELTPKDKVSKTSGNNHVSIVVILLLLIALVLGLSIGLTRQKDSGEPVTTPPTEAPTNASTPVNCEQEEKEFSLFGFVVVMAVNTDINDVEIAYAARVIQRTYLAMLTGAVEDNADYCDPFCRSISNIEVVGNEVVPLEDSSFLDEGCNATLDLIFGVNGTFIGCPDTEFPGLFFTPSRRQLLSIANQAALNTASFLRGGSARWLVDVEPLCSSCPDNSIVNVVPTEDDMIKIINPLLSILPDVCAVTGIVTLID</sequence>
<evidence type="ECO:0000256" key="1">
    <source>
        <dbReference type="SAM" id="MobiDB-lite"/>
    </source>
</evidence>
<name>A0A9K3LKR4_9STRA</name>
<keyword evidence="4" id="KW-1185">Reference proteome</keyword>